<dbReference type="AlphaFoldDB" id="A0A4V2V7R6"/>
<name>A0A4V2V7R6_RHISU</name>
<comment type="caution">
    <text evidence="1">The sequence shown here is derived from an EMBL/GenBank/DDBJ whole genome shotgun (WGS) entry which is preliminary data.</text>
</comment>
<sequence length="44" mass="4904">MSRCQRLNGCLVMGWDEQSDRKLQEPPLSTADHRACGLAVFSVP</sequence>
<dbReference type="Proteomes" id="UP000294576">
    <property type="component" value="Unassembled WGS sequence"/>
</dbReference>
<organism evidence="1 2">
    <name type="scientific">Rhizobium sullae</name>
    <name type="common">Rhizobium hedysari</name>
    <dbReference type="NCBI Taxonomy" id="50338"/>
    <lineage>
        <taxon>Bacteria</taxon>
        <taxon>Pseudomonadati</taxon>
        <taxon>Pseudomonadota</taxon>
        <taxon>Alphaproteobacteria</taxon>
        <taxon>Hyphomicrobiales</taxon>
        <taxon>Rhizobiaceae</taxon>
        <taxon>Rhizobium/Agrobacterium group</taxon>
        <taxon>Rhizobium</taxon>
    </lineage>
</organism>
<feature type="non-terminal residue" evidence="1">
    <location>
        <position position="44"/>
    </location>
</feature>
<evidence type="ECO:0000313" key="2">
    <source>
        <dbReference type="Proteomes" id="UP000294576"/>
    </source>
</evidence>
<gene>
    <name evidence="1" type="ORF">EV132_1531</name>
</gene>
<protein>
    <submittedName>
        <fullName evidence="1">Uncharacterized protein</fullName>
    </submittedName>
</protein>
<accession>A0A4V2V7R6</accession>
<reference evidence="1 2" key="1">
    <citation type="submission" date="2019-03" db="EMBL/GenBank/DDBJ databases">
        <title>Genomic Encyclopedia of Type Strains, Phase IV (KMG-V): Genome sequencing to study the core and pangenomes of soil and plant-associated prokaryotes.</title>
        <authorList>
            <person name="Whitman W."/>
        </authorList>
    </citation>
    <scope>NUCLEOTIDE SEQUENCE [LARGE SCALE GENOMIC DNA]</scope>
    <source>
        <strain evidence="1 2">Hc14</strain>
    </source>
</reference>
<proteinExistence type="predicted"/>
<evidence type="ECO:0000313" key="1">
    <source>
        <dbReference type="EMBL" id="TCU02915.1"/>
    </source>
</evidence>
<dbReference type="EMBL" id="SMBH01000053">
    <property type="protein sequence ID" value="TCU02915.1"/>
    <property type="molecule type" value="Genomic_DNA"/>
</dbReference>